<sequence>MSAIERMLGRLRFAVCLSAGSFSVSPSTPSNRTRQKAKCGTCWSLSYPEGKNWGCKLLGWWGNDFLAPSLVSRDGRDGSCLAEGLLGVCASVLPSRFILQRSSRRSKAFEPQLELEKATRTKMTALHVCNYHEFCRQKETTIWAFVCKSNSSLPFRR</sequence>
<gene>
    <name evidence="1" type="ORF">B0T24DRAFT_119029</name>
</gene>
<keyword evidence="2" id="KW-1185">Reference proteome</keyword>
<proteinExistence type="predicted"/>
<protein>
    <submittedName>
        <fullName evidence="1">Uncharacterized protein</fullName>
    </submittedName>
</protein>
<dbReference type="EMBL" id="JAULSN010000012">
    <property type="protein sequence ID" value="KAK3361284.1"/>
    <property type="molecule type" value="Genomic_DNA"/>
</dbReference>
<organism evidence="1 2">
    <name type="scientific">Lasiosphaeria ovina</name>
    <dbReference type="NCBI Taxonomy" id="92902"/>
    <lineage>
        <taxon>Eukaryota</taxon>
        <taxon>Fungi</taxon>
        <taxon>Dikarya</taxon>
        <taxon>Ascomycota</taxon>
        <taxon>Pezizomycotina</taxon>
        <taxon>Sordariomycetes</taxon>
        <taxon>Sordariomycetidae</taxon>
        <taxon>Sordariales</taxon>
        <taxon>Lasiosphaeriaceae</taxon>
        <taxon>Lasiosphaeria</taxon>
    </lineage>
</organism>
<reference evidence="1" key="1">
    <citation type="journal article" date="2023" name="Mol. Phylogenet. Evol.">
        <title>Genome-scale phylogeny and comparative genomics of the fungal order Sordariales.</title>
        <authorList>
            <person name="Hensen N."/>
            <person name="Bonometti L."/>
            <person name="Westerberg I."/>
            <person name="Brannstrom I.O."/>
            <person name="Guillou S."/>
            <person name="Cros-Aarteil S."/>
            <person name="Calhoun S."/>
            <person name="Haridas S."/>
            <person name="Kuo A."/>
            <person name="Mondo S."/>
            <person name="Pangilinan J."/>
            <person name="Riley R."/>
            <person name="LaButti K."/>
            <person name="Andreopoulos B."/>
            <person name="Lipzen A."/>
            <person name="Chen C."/>
            <person name="Yan M."/>
            <person name="Daum C."/>
            <person name="Ng V."/>
            <person name="Clum A."/>
            <person name="Steindorff A."/>
            <person name="Ohm R.A."/>
            <person name="Martin F."/>
            <person name="Silar P."/>
            <person name="Natvig D.O."/>
            <person name="Lalanne C."/>
            <person name="Gautier V."/>
            <person name="Ament-Velasquez S.L."/>
            <person name="Kruys A."/>
            <person name="Hutchinson M.I."/>
            <person name="Powell A.J."/>
            <person name="Barry K."/>
            <person name="Miller A.N."/>
            <person name="Grigoriev I.V."/>
            <person name="Debuchy R."/>
            <person name="Gladieux P."/>
            <person name="Hiltunen Thoren M."/>
            <person name="Johannesson H."/>
        </authorList>
    </citation>
    <scope>NUCLEOTIDE SEQUENCE</scope>
    <source>
        <strain evidence="1">CBS 958.72</strain>
    </source>
</reference>
<name>A0AAE0MZE5_9PEZI</name>
<comment type="caution">
    <text evidence="1">The sequence shown here is derived from an EMBL/GenBank/DDBJ whole genome shotgun (WGS) entry which is preliminary data.</text>
</comment>
<dbReference type="AlphaFoldDB" id="A0AAE0MZE5"/>
<evidence type="ECO:0000313" key="2">
    <source>
        <dbReference type="Proteomes" id="UP001287356"/>
    </source>
</evidence>
<evidence type="ECO:0000313" key="1">
    <source>
        <dbReference type="EMBL" id="KAK3361284.1"/>
    </source>
</evidence>
<accession>A0AAE0MZE5</accession>
<dbReference type="Proteomes" id="UP001287356">
    <property type="component" value="Unassembled WGS sequence"/>
</dbReference>
<reference evidence="1" key="2">
    <citation type="submission" date="2023-06" db="EMBL/GenBank/DDBJ databases">
        <authorList>
            <consortium name="Lawrence Berkeley National Laboratory"/>
            <person name="Haridas S."/>
            <person name="Hensen N."/>
            <person name="Bonometti L."/>
            <person name="Westerberg I."/>
            <person name="Brannstrom I.O."/>
            <person name="Guillou S."/>
            <person name="Cros-Aarteil S."/>
            <person name="Calhoun S."/>
            <person name="Kuo A."/>
            <person name="Mondo S."/>
            <person name="Pangilinan J."/>
            <person name="Riley R."/>
            <person name="Labutti K."/>
            <person name="Andreopoulos B."/>
            <person name="Lipzen A."/>
            <person name="Chen C."/>
            <person name="Yanf M."/>
            <person name="Daum C."/>
            <person name="Ng V."/>
            <person name="Clum A."/>
            <person name="Steindorff A."/>
            <person name="Ohm R."/>
            <person name="Martin F."/>
            <person name="Silar P."/>
            <person name="Natvig D."/>
            <person name="Lalanne C."/>
            <person name="Gautier V."/>
            <person name="Ament-Velasquez S.L."/>
            <person name="Kruys A."/>
            <person name="Hutchinson M.I."/>
            <person name="Powell A.J."/>
            <person name="Barry K."/>
            <person name="Miller A.N."/>
            <person name="Grigoriev I.V."/>
            <person name="Debuchy R."/>
            <person name="Gladieux P."/>
            <person name="Thoren M.H."/>
            <person name="Johannesson H."/>
        </authorList>
    </citation>
    <scope>NUCLEOTIDE SEQUENCE</scope>
    <source>
        <strain evidence="1">CBS 958.72</strain>
    </source>
</reference>